<protein>
    <submittedName>
        <fullName evidence="1">SMI1/KNR4 family protein</fullName>
    </submittedName>
</protein>
<gene>
    <name evidence="1" type="ORF">DA103_00485</name>
</gene>
<dbReference type="OrthoDB" id="672028at2"/>
<evidence type="ECO:0000313" key="2">
    <source>
        <dbReference type="Proteomes" id="UP000241614"/>
    </source>
</evidence>
<comment type="caution">
    <text evidence="1">The sequence shown here is derived from an EMBL/GenBank/DDBJ whole genome shotgun (WGS) entry which is preliminary data.</text>
</comment>
<dbReference type="AlphaFoldDB" id="A0A2T4Y6L5"/>
<dbReference type="Proteomes" id="UP000241614">
    <property type="component" value="Unassembled WGS sequence"/>
</dbReference>
<dbReference type="EMBL" id="PZPP01000001">
    <property type="protein sequence ID" value="PTM37800.1"/>
    <property type="molecule type" value="Genomic_DNA"/>
</dbReference>
<name>A0A2T4Y6L5_ENTCL</name>
<organism evidence="1 2">
    <name type="scientific">Enterobacter cloacae</name>
    <dbReference type="NCBI Taxonomy" id="550"/>
    <lineage>
        <taxon>Bacteria</taxon>
        <taxon>Pseudomonadati</taxon>
        <taxon>Pseudomonadota</taxon>
        <taxon>Gammaproteobacteria</taxon>
        <taxon>Enterobacterales</taxon>
        <taxon>Enterobacteriaceae</taxon>
        <taxon>Enterobacter</taxon>
        <taxon>Enterobacter cloacae complex</taxon>
    </lineage>
</organism>
<evidence type="ECO:0000313" key="1">
    <source>
        <dbReference type="EMBL" id="PTM37800.1"/>
    </source>
</evidence>
<proteinExistence type="predicted"/>
<sequence length="173" mass="19693">MLREKNGFYGFESALHVFPYETTDKEIGLLDWNEKELWISAYEDMALDALYFAEDIFGGQFCLKDDGVYYFDPETANVDKLANTINEWSKLILSDYRVITGYPLAHSWQLINGPIPPGCRLVPKIPFIAGGLYELSNLYMCTSHESLKIRANIALQVRDIPDGSNIQIIISDE</sequence>
<reference evidence="1 2" key="1">
    <citation type="submission" date="2018-04" db="EMBL/GenBank/DDBJ databases">
        <title>Genome sequencing reveals highly heavy metal resistance and biotechnology application of the novel Enterobacter cloacae amazonensis isolated from wastewater river in Manaus - Amazonas.</title>
        <authorList>
            <person name="Astolfi M.C.T."/>
            <person name="Carvalho E.B.D.S."/>
            <person name="Lacerda L.B."/>
            <person name="Pinto M.V."/>
            <person name="Nogueira V.B."/>
            <person name="Barros A.M."/>
            <person name="Astolfi-Filho S."/>
        </authorList>
    </citation>
    <scope>NUCLEOTIDE SEQUENCE [LARGE SCALE GENOMIC DNA]</scope>
    <source>
        <strain evidence="2">amazonensis</strain>
    </source>
</reference>
<accession>A0A2T4Y6L5</accession>